<keyword evidence="1" id="KW-0732">Signal</keyword>
<dbReference type="InterPro" id="IPR011250">
    <property type="entry name" value="OMP/PagP_B-barrel"/>
</dbReference>
<dbReference type="SUPFAM" id="SSF56925">
    <property type="entry name" value="OMPA-like"/>
    <property type="match status" value="1"/>
</dbReference>
<evidence type="ECO:0000256" key="1">
    <source>
        <dbReference type="SAM" id="SignalP"/>
    </source>
</evidence>
<dbReference type="OrthoDB" id="6384953at2"/>
<dbReference type="EMBL" id="CP023004">
    <property type="protein sequence ID" value="AWI09276.1"/>
    <property type="molecule type" value="Genomic_DNA"/>
</dbReference>
<gene>
    <name evidence="2" type="ORF">CKA38_08490</name>
</gene>
<proteinExistence type="predicted"/>
<evidence type="ECO:0000313" key="2">
    <source>
        <dbReference type="EMBL" id="AWI09276.1"/>
    </source>
</evidence>
<dbReference type="Proteomes" id="UP000244896">
    <property type="component" value="Chromosome"/>
</dbReference>
<organism evidence="2 3">
    <name type="scientific">Ereboglobus luteus</name>
    <dbReference type="NCBI Taxonomy" id="1796921"/>
    <lineage>
        <taxon>Bacteria</taxon>
        <taxon>Pseudomonadati</taxon>
        <taxon>Verrucomicrobiota</taxon>
        <taxon>Opitutia</taxon>
        <taxon>Opitutales</taxon>
        <taxon>Opitutaceae</taxon>
        <taxon>Ereboglobus</taxon>
    </lineage>
</organism>
<keyword evidence="3" id="KW-1185">Reference proteome</keyword>
<feature type="chain" id="PRO_5015841246" evidence="1">
    <location>
        <begin position="21"/>
        <end position="183"/>
    </location>
</feature>
<dbReference type="AlphaFoldDB" id="A0A2U8E3D0"/>
<feature type="signal peptide" evidence="1">
    <location>
        <begin position="1"/>
        <end position="20"/>
    </location>
</feature>
<dbReference type="RefSeq" id="WP_108825088.1">
    <property type="nucleotide sequence ID" value="NZ_CP023004.1"/>
</dbReference>
<dbReference type="Gene3D" id="2.40.160.20">
    <property type="match status" value="1"/>
</dbReference>
<sequence>MKKQIALSILAIAFAGSAFAQLSGDVSTRPVSYYVEPSVFWVPSNNGLDDGFGGAISGGVILYNHHQVGLDFAYFEADYDKGPGKMKFMPLTTSYQYLIPFGKCFQARAGVHVGAMFEKSKDQPGIRNKNRTAFTGGASLGLDWVINKNVSVGVGGKWLYVDETNDLRERNMALVGLNCAVKF</sequence>
<evidence type="ECO:0000313" key="3">
    <source>
        <dbReference type="Proteomes" id="UP000244896"/>
    </source>
</evidence>
<accession>A0A2U8E3D0</accession>
<reference evidence="2 3" key="1">
    <citation type="journal article" date="2018" name="Syst. Appl. Microbiol.">
        <title>Ereboglobus luteus gen. nov. sp. nov. from cockroach guts, and new insights into the oxygen relationship of the genera Opitutus and Didymococcus (Verrucomicrobia: Opitutaceae).</title>
        <authorList>
            <person name="Tegtmeier D."/>
            <person name="Belitz A."/>
            <person name="Radek R."/>
            <person name="Heimerl T."/>
            <person name="Brune A."/>
        </authorList>
    </citation>
    <scope>NUCLEOTIDE SEQUENCE [LARGE SCALE GENOMIC DNA]</scope>
    <source>
        <strain evidence="2 3">Ho45</strain>
    </source>
</reference>
<name>A0A2U8E3D0_9BACT</name>
<protein>
    <submittedName>
        <fullName evidence="2">Uncharacterized protein</fullName>
    </submittedName>
</protein>
<dbReference type="KEGG" id="elut:CKA38_08490"/>